<evidence type="ECO:0000313" key="3">
    <source>
        <dbReference type="Proteomes" id="UP000321617"/>
    </source>
</evidence>
<dbReference type="EMBL" id="VLLL01000007">
    <property type="protein sequence ID" value="TWJ10525.1"/>
    <property type="molecule type" value="Genomic_DNA"/>
</dbReference>
<dbReference type="RefSeq" id="WP_147141126.1">
    <property type="nucleotide sequence ID" value="NZ_BAABIJ010000003.1"/>
</dbReference>
<protein>
    <submittedName>
        <fullName evidence="2">Uncharacterized protein DUF559</fullName>
    </submittedName>
</protein>
<evidence type="ECO:0000313" key="2">
    <source>
        <dbReference type="EMBL" id="TWJ10525.1"/>
    </source>
</evidence>
<dbReference type="Pfam" id="PF04480">
    <property type="entry name" value="DUF559"/>
    <property type="match status" value="1"/>
</dbReference>
<dbReference type="InterPro" id="IPR007569">
    <property type="entry name" value="DUF559"/>
</dbReference>
<feature type="domain" description="DUF559" evidence="1">
    <location>
        <begin position="214"/>
        <end position="290"/>
    </location>
</feature>
<keyword evidence="3" id="KW-1185">Reference proteome</keyword>
<dbReference type="AlphaFoldDB" id="A0A562UY34"/>
<accession>A0A562UY34</accession>
<name>A0A562UY34_9ACTN</name>
<dbReference type="OrthoDB" id="5143202at2"/>
<comment type="caution">
    <text evidence="2">The sequence shown here is derived from an EMBL/GenBank/DDBJ whole genome shotgun (WGS) entry which is preliminary data.</text>
</comment>
<proteinExistence type="predicted"/>
<evidence type="ECO:0000259" key="1">
    <source>
        <dbReference type="Pfam" id="PF04480"/>
    </source>
</evidence>
<organism evidence="2 3">
    <name type="scientific">Stackebrandtia albiflava</name>
    <dbReference type="NCBI Taxonomy" id="406432"/>
    <lineage>
        <taxon>Bacteria</taxon>
        <taxon>Bacillati</taxon>
        <taxon>Actinomycetota</taxon>
        <taxon>Actinomycetes</taxon>
        <taxon>Glycomycetales</taxon>
        <taxon>Glycomycetaceae</taxon>
        <taxon>Stackebrandtia</taxon>
    </lineage>
</organism>
<dbReference type="Proteomes" id="UP000321617">
    <property type="component" value="Unassembled WGS sequence"/>
</dbReference>
<gene>
    <name evidence="2" type="ORF">LX16_3942</name>
</gene>
<reference evidence="2 3" key="1">
    <citation type="journal article" date="2013" name="Stand. Genomic Sci.">
        <title>Genomic Encyclopedia of Type Strains, Phase I: The one thousand microbial genomes (KMG-I) project.</title>
        <authorList>
            <person name="Kyrpides N.C."/>
            <person name="Woyke T."/>
            <person name="Eisen J.A."/>
            <person name="Garrity G."/>
            <person name="Lilburn T.G."/>
            <person name="Beck B.J."/>
            <person name="Whitman W.B."/>
            <person name="Hugenholtz P."/>
            <person name="Klenk H.P."/>
        </authorList>
    </citation>
    <scope>NUCLEOTIDE SEQUENCE [LARGE SCALE GENOMIC DNA]</scope>
    <source>
        <strain evidence="2 3">DSM 45044</strain>
    </source>
</reference>
<sequence length="329" mass="37055">MTTHLPFTARQARHLGITRAQRRRLLDSGGWSRIRRNAYVVTRYAEATPDLLLRAGAILPQLDGTTVISHESAAVLWRLPHLRPPTDDLQLSRARRCQGRTRYHDTVIHHAAVPRAHTSDLHGLPVTTMARTILDITRLRGMRAGLVIAEAAFARRDETGLCPVELAFTASECRGWPGIRTARWVAEHAGQSSESPLESLSRALFYRYALPIPRQQVVFGHDRVDFLWEAARLIGEADGLAKYELRPDARAAEQAREQRLAAQGFSVLRWGWNEAMTAPERLAATIQSALAARGHPVRDPHPQWLSGRRQWFLPAPPKRRRIHRLLGSG</sequence>